<dbReference type="SMART" id="SM00798">
    <property type="entry name" value="AICARFT_IMPCHas"/>
    <property type="match status" value="1"/>
</dbReference>
<name>A0AAE0T7S6_9BIVA</name>
<dbReference type="CDD" id="cd01415">
    <property type="entry name" value="SAICAR_synt_PurC"/>
    <property type="match status" value="1"/>
</dbReference>
<reference evidence="24" key="1">
    <citation type="journal article" date="2021" name="Genome Biol. Evol.">
        <title>A High-Quality Reference Genome for a Parasitic Bivalve with Doubly Uniparental Inheritance (Bivalvia: Unionida).</title>
        <authorList>
            <person name="Smith C.H."/>
        </authorList>
    </citation>
    <scope>NUCLEOTIDE SEQUENCE</scope>
    <source>
        <strain evidence="24">CHS0354</strain>
    </source>
</reference>
<evidence type="ECO:0000256" key="13">
    <source>
        <dbReference type="ARBA" id="ARBA00022741"/>
    </source>
</evidence>
<keyword evidence="12" id="KW-0808">Transferase</keyword>
<dbReference type="SUPFAM" id="SSF56104">
    <property type="entry name" value="SAICAR synthase-like"/>
    <property type="match status" value="1"/>
</dbReference>
<evidence type="ECO:0000256" key="1">
    <source>
        <dbReference type="ARBA" id="ARBA00000945"/>
    </source>
</evidence>
<evidence type="ECO:0000256" key="20">
    <source>
        <dbReference type="ARBA" id="ARBA00047515"/>
    </source>
</evidence>
<keyword evidence="11" id="KW-0436">Ligase</keyword>
<dbReference type="InterPro" id="IPR024051">
    <property type="entry name" value="AICAR_Tfase_dup_dom_sf"/>
</dbReference>
<dbReference type="PANTHER" id="PTHR11692">
    <property type="entry name" value="BIFUNCTIONAL PURINE BIOSYNTHESIS PROTEIN PURH"/>
    <property type="match status" value="1"/>
</dbReference>
<dbReference type="PROSITE" id="PS01057">
    <property type="entry name" value="SAICAR_SYNTHETASE_1"/>
    <property type="match status" value="1"/>
</dbReference>
<dbReference type="InterPro" id="IPR028923">
    <property type="entry name" value="SAICAR_synt/ADE2_N"/>
</dbReference>
<keyword evidence="15" id="KW-0378">Hydrolase</keyword>
<comment type="caution">
    <text evidence="24">The sequence shown here is derived from an EMBL/GenBank/DDBJ whole genome shotgun (WGS) entry which is preliminary data.</text>
</comment>
<evidence type="ECO:0000256" key="8">
    <source>
        <dbReference type="ARBA" id="ARBA00012253"/>
    </source>
</evidence>
<dbReference type="HAMAP" id="MF_00137">
    <property type="entry name" value="SAICAR_synth"/>
    <property type="match status" value="1"/>
</dbReference>
<keyword evidence="14" id="KW-0658">Purine biosynthesis</keyword>
<evidence type="ECO:0000256" key="16">
    <source>
        <dbReference type="ARBA" id="ARBA00022840"/>
    </source>
</evidence>
<comment type="catalytic activity">
    <reaction evidence="22">
        <text>5-amino-1-(5-phospho-D-ribosyl)imidazole-4-carboxylate + L-aspartate + ATP = (2S)-2-[5-amino-1-(5-phospho-beta-D-ribosyl)imidazole-4-carboxamido]succinate + ADP + phosphate + 2 H(+)</text>
        <dbReference type="Rhea" id="RHEA:22628"/>
        <dbReference type="ChEBI" id="CHEBI:15378"/>
        <dbReference type="ChEBI" id="CHEBI:29991"/>
        <dbReference type="ChEBI" id="CHEBI:30616"/>
        <dbReference type="ChEBI" id="CHEBI:43474"/>
        <dbReference type="ChEBI" id="CHEBI:58443"/>
        <dbReference type="ChEBI" id="CHEBI:77657"/>
        <dbReference type="ChEBI" id="CHEBI:456216"/>
        <dbReference type="EC" id="6.3.2.6"/>
    </reaction>
</comment>
<dbReference type="GO" id="GO:0005524">
    <property type="term" value="F:ATP binding"/>
    <property type="evidence" value="ECO:0007669"/>
    <property type="project" value="UniProtKB-KW"/>
</dbReference>
<dbReference type="EC" id="6.3.2.6" evidence="7"/>
<dbReference type="Gene3D" id="3.30.470.20">
    <property type="entry name" value="ATP-grasp fold, B domain"/>
    <property type="match status" value="1"/>
</dbReference>
<dbReference type="GO" id="GO:0003937">
    <property type="term" value="F:IMP cyclohydrolase activity"/>
    <property type="evidence" value="ECO:0007669"/>
    <property type="project" value="UniProtKB-EC"/>
</dbReference>
<protein>
    <recommendedName>
        <fullName evidence="10">Bifunctional purine biosynthesis protein ATIC</fullName>
        <ecNumber evidence="8">2.1.2.3</ecNumber>
        <ecNumber evidence="9">3.5.4.10</ecNumber>
        <ecNumber evidence="7">6.3.2.6</ecNumber>
    </recommendedName>
    <alternativeName>
        <fullName evidence="18">AICAR transformylase/inosine monophosphate cyclohydrolase</fullName>
    </alternativeName>
</protein>
<evidence type="ECO:0000256" key="21">
    <source>
        <dbReference type="ARBA" id="ARBA00048341"/>
    </source>
</evidence>
<dbReference type="NCBIfam" id="TIGR00081">
    <property type="entry name" value="purC"/>
    <property type="match status" value="1"/>
</dbReference>
<dbReference type="FunFam" id="3.40.140.20:FF:000001">
    <property type="entry name" value="Bifunctional purine biosynthesis protein PurH"/>
    <property type="match status" value="1"/>
</dbReference>
<dbReference type="InterPro" id="IPR016193">
    <property type="entry name" value="Cytidine_deaminase-like"/>
</dbReference>
<reference evidence="24" key="3">
    <citation type="submission" date="2023-05" db="EMBL/GenBank/DDBJ databases">
        <authorList>
            <person name="Smith C.H."/>
        </authorList>
    </citation>
    <scope>NUCLEOTIDE SEQUENCE</scope>
    <source>
        <strain evidence="24">CHS0354</strain>
        <tissue evidence="24">Mantle</tissue>
    </source>
</reference>
<evidence type="ECO:0000256" key="10">
    <source>
        <dbReference type="ARBA" id="ARBA00017905"/>
    </source>
</evidence>
<evidence type="ECO:0000256" key="3">
    <source>
        <dbReference type="ARBA" id="ARBA00004844"/>
    </source>
</evidence>
<dbReference type="InterPro" id="IPR036914">
    <property type="entry name" value="MGS-like_dom_sf"/>
</dbReference>
<evidence type="ECO:0000256" key="2">
    <source>
        <dbReference type="ARBA" id="ARBA00004672"/>
    </source>
</evidence>
<dbReference type="NCBIfam" id="NF002049">
    <property type="entry name" value="PRK00881.1"/>
    <property type="match status" value="1"/>
</dbReference>
<dbReference type="AlphaFoldDB" id="A0AAE0T7S6"/>
<dbReference type="InterPro" id="IPR011607">
    <property type="entry name" value="MGS-like_dom"/>
</dbReference>
<evidence type="ECO:0000256" key="5">
    <source>
        <dbReference type="ARBA" id="ARBA00007667"/>
    </source>
</evidence>
<dbReference type="SMART" id="SM00851">
    <property type="entry name" value="MGS"/>
    <property type="match status" value="1"/>
</dbReference>
<comment type="similarity">
    <text evidence="5">Belongs to the PurH family.</text>
</comment>
<dbReference type="Proteomes" id="UP001195483">
    <property type="component" value="Unassembled WGS sequence"/>
</dbReference>
<sequence>MKRLELLYEGKAKRIYSTDTEFIIQEFKDDATAFNAKKKGTIEGKGVLNNSISAKLFKYLEGKGVKTHFIQLLSDREMLCRRLRIIKLEVVVRNVVAGSLCSRYGLNEGTVLQQPIVEFYLKDDMLNDPLLNEDHILALNIATNVELKHVRSEALRANQLLKMYLRERELDLVDIKFEYGKLQEGEIVLGDEISPDNCRLWDLKTGKKLDKDRFRFDLENVFPPIPGDVPVAFAGSLVVMLELSPVLCVIWATAGSTLGFMVMYFIGIREDTHHCKEAQSNGIEWIDLVVVNLYPFESISKKENVSINEVIENIDIGGPSMLRSAAKNFEYVTVLSKVSDYEACLTELRKNDGHTTIEFRRGQAIKIFKITSYYDQCIFSFFTNLETHDRDYQTIPDHINISLKKINTLRYGENPHQSAAIFSVQSDDLDIFFNSHYEKLHGKELSYCNLLDMEAAIALIKEFKDDPPTAAIIKHTNPCGVSTQTTLAQAYLSALSTDKVSAFGGIVVVNKPLDMRTAQYIDEIFTEIIIALDFEDGVLAFLSRKGNRRLIKISLQNPCSNLELKFIDSGALIQQRDTSKLVDLKLKIVTKRKPTQSELNDLKFAWKVCKHIKSNAIVFSKESRTLGIGAGQMSRVDSSIIARDKAVRSSSDLNGAAMASDAFLPFADSLELAISCGVQSVIQPGGSIRDEEVIKKADEKNITMIFTELRNFKH</sequence>
<dbReference type="GO" id="GO:0005829">
    <property type="term" value="C:cytosol"/>
    <property type="evidence" value="ECO:0007669"/>
    <property type="project" value="TreeGrafter"/>
</dbReference>
<dbReference type="InterPro" id="IPR002695">
    <property type="entry name" value="PurH-like"/>
</dbReference>
<evidence type="ECO:0000256" key="6">
    <source>
        <dbReference type="ARBA" id="ARBA00010190"/>
    </source>
</evidence>
<comment type="subunit">
    <text evidence="19">Homodimer. Associates with internalized INSR complexes on Golgi/endosomal membranes. Interacts with INSR; ATIC together with PRKAA2/AMPK2 and HACD3/PTPLAD1 is proposed to be part of a signaling network regulating INSR autophosphorylation and endocytosis.</text>
</comment>
<comment type="catalytic activity">
    <reaction evidence="20">
        <text>(6R)-10-formyltetrahydrofolate + 5-amino-1-(5-phospho-beta-D-ribosyl)imidazole-4-carboxamide = 5-formamido-1-(5-phospho-D-ribosyl)imidazole-4-carboxamide + (6S)-5,6,7,8-tetrahydrofolate</text>
        <dbReference type="Rhea" id="RHEA:22192"/>
        <dbReference type="ChEBI" id="CHEBI:57453"/>
        <dbReference type="ChEBI" id="CHEBI:58467"/>
        <dbReference type="ChEBI" id="CHEBI:58475"/>
        <dbReference type="ChEBI" id="CHEBI:195366"/>
        <dbReference type="EC" id="2.1.2.3"/>
    </reaction>
    <physiologicalReaction direction="left-to-right" evidence="20">
        <dbReference type="Rhea" id="RHEA:22193"/>
    </physiologicalReaction>
</comment>
<evidence type="ECO:0000256" key="4">
    <source>
        <dbReference type="ARBA" id="ARBA00004954"/>
    </source>
</evidence>
<accession>A0AAE0T7S6</accession>
<keyword evidence="25" id="KW-1185">Reference proteome</keyword>
<dbReference type="GO" id="GO:0004643">
    <property type="term" value="F:phosphoribosylaminoimidazolecarboxamide formyltransferase activity"/>
    <property type="evidence" value="ECO:0007669"/>
    <property type="project" value="UniProtKB-EC"/>
</dbReference>
<evidence type="ECO:0000313" key="25">
    <source>
        <dbReference type="Proteomes" id="UP001195483"/>
    </source>
</evidence>
<comment type="catalytic activity">
    <reaction evidence="21">
        <text>IMP + H2O = 5-formamido-1-(5-phospho-D-ribosyl)imidazole-4-carboxamide</text>
        <dbReference type="Rhea" id="RHEA:18445"/>
        <dbReference type="ChEBI" id="CHEBI:15377"/>
        <dbReference type="ChEBI" id="CHEBI:58053"/>
        <dbReference type="ChEBI" id="CHEBI:58467"/>
        <dbReference type="EC" id="3.5.4.10"/>
    </reaction>
    <physiologicalReaction direction="right-to-left" evidence="21">
        <dbReference type="Rhea" id="RHEA:18447"/>
    </physiologicalReaction>
</comment>
<dbReference type="InterPro" id="IPR033934">
    <property type="entry name" value="SAICAR_synt_PurC"/>
</dbReference>
<evidence type="ECO:0000256" key="18">
    <source>
        <dbReference type="ARBA" id="ARBA00032307"/>
    </source>
</evidence>
<keyword evidence="17" id="KW-0511">Multifunctional enzyme</keyword>
<dbReference type="InterPro" id="IPR001636">
    <property type="entry name" value="SAICAR_synth"/>
</dbReference>
<dbReference type="InterPro" id="IPR018236">
    <property type="entry name" value="SAICAR_synthetase_CS"/>
</dbReference>
<evidence type="ECO:0000256" key="11">
    <source>
        <dbReference type="ARBA" id="ARBA00022598"/>
    </source>
</evidence>
<dbReference type="Gene3D" id="3.40.50.1380">
    <property type="entry name" value="Methylglyoxal synthase-like domain"/>
    <property type="match status" value="1"/>
</dbReference>
<evidence type="ECO:0000256" key="12">
    <source>
        <dbReference type="ARBA" id="ARBA00022679"/>
    </source>
</evidence>
<evidence type="ECO:0000259" key="23">
    <source>
        <dbReference type="SMART" id="SM00851"/>
    </source>
</evidence>
<feature type="domain" description="MGS-like" evidence="23">
    <location>
        <begin position="233"/>
        <end position="320"/>
    </location>
</feature>
<evidence type="ECO:0000256" key="17">
    <source>
        <dbReference type="ARBA" id="ARBA00023268"/>
    </source>
</evidence>
<comment type="similarity">
    <text evidence="6">Belongs to the SAICAR synthetase family.</text>
</comment>
<dbReference type="EMBL" id="JAEAOA010000085">
    <property type="protein sequence ID" value="KAK3604879.1"/>
    <property type="molecule type" value="Genomic_DNA"/>
</dbReference>
<comment type="pathway">
    <text evidence="4">Purine metabolism; IMP biosynthesis via de novo pathway; 5-formamido-1-(5-phospho-D-ribosyl)imidazole-4-carboxamide from 5-amino-1-(5-phospho-D-ribosyl)imidazole-4-carboxamide (10-formyl THF route): step 1/1.</text>
</comment>
<dbReference type="SUPFAM" id="SSF52335">
    <property type="entry name" value="Methylglyoxal synthase-like"/>
    <property type="match status" value="1"/>
</dbReference>
<evidence type="ECO:0000256" key="9">
    <source>
        <dbReference type="ARBA" id="ARBA00012712"/>
    </source>
</evidence>
<evidence type="ECO:0000256" key="7">
    <source>
        <dbReference type="ARBA" id="ARBA00012217"/>
    </source>
</evidence>
<keyword evidence="13" id="KW-0547">Nucleotide-binding</keyword>
<dbReference type="GO" id="GO:0004639">
    <property type="term" value="F:phosphoribosylaminoimidazolesuccinocarboxamide synthase activity"/>
    <property type="evidence" value="ECO:0007669"/>
    <property type="project" value="UniProtKB-EC"/>
</dbReference>
<evidence type="ECO:0000256" key="19">
    <source>
        <dbReference type="ARBA" id="ARBA00046691"/>
    </source>
</evidence>
<dbReference type="SUPFAM" id="SSF53927">
    <property type="entry name" value="Cytidine deaminase-like"/>
    <property type="match status" value="1"/>
</dbReference>
<keyword evidence="16" id="KW-0067">ATP-binding</keyword>
<evidence type="ECO:0000256" key="22">
    <source>
        <dbReference type="ARBA" id="ARBA00048475"/>
    </source>
</evidence>
<dbReference type="EC" id="2.1.2.3" evidence="8"/>
<gene>
    <name evidence="24" type="ORF">CHS0354_000542</name>
</gene>
<dbReference type="PANTHER" id="PTHR11692:SF0">
    <property type="entry name" value="BIFUNCTIONAL PURINE BIOSYNTHESIS PROTEIN ATIC"/>
    <property type="match status" value="1"/>
</dbReference>
<reference evidence="24" key="2">
    <citation type="journal article" date="2021" name="Genome Biol. Evol.">
        <title>Developing a high-quality reference genome for a parasitic bivalve with doubly uniparental inheritance (Bivalvia: Unionida).</title>
        <authorList>
            <person name="Smith C.H."/>
        </authorList>
    </citation>
    <scope>NUCLEOTIDE SEQUENCE</scope>
    <source>
        <strain evidence="24">CHS0354</strain>
        <tissue evidence="24">Mantle</tissue>
    </source>
</reference>
<dbReference type="Gene3D" id="3.40.140.20">
    <property type="match status" value="2"/>
</dbReference>
<comment type="catalytic activity">
    <reaction evidence="1">
        <text>10-formyldihydrofolate + 5-amino-1-(5-phospho-beta-D-ribosyl)imidazole-4-carboxamide = 5-formamido-1-(5-phospho-D-ribosyl)imidazole-4-carboxamide + 7,8-dihydrofolate</text>
        <dbReference type="Rhea" id="RHEA:59144"/>
        <dbReference type="ChEBI" id="CHEBI:57451"/>
        <dbReference type="ChEBI" id="CHEBI:57452"/>
        <dbReference type="ChEBI" id="CHEBI:58467"/>
        <dbReference type="ChEBI" id="CHEBI:58475"/>
    </reaction>
    <physiologicalReaction direction="left-to-right" evidence="1">
        <dbReference type="Rhea" id="RHEA:59145"/>
    </physiologicalReaction>
</comment>
<dbReference type="FunFam" id="3.30.470.20:FF:000006">
    <property type="entry name" value="Phosphoribosylaminoimidazole-succinocarboxamide synthase"/>
    <property type="match status" value="1"/>
</dbReference>
<evidence type="ECO:0000313" key="24">
    <source>
        <dbReference type="EMBL" id="KAK3604879.1"/>
    </source>
</evidence>
<comment type="pathway">
    <text evidence="3">Purine metabolism; IMP biosynthesis via de novo pathway; IMP from 5-formamido-1-(5-phospho-D-ribosyl)imidazole-4-carboxamide: step 1/1.</text>
</comment>
<dbReference type="EC" id="3.5.4.10" evidence="9"/>
<evidence type="ECO:0000256" key="14">
    <source>
        <dbReference type="ARBA" id="ARBA00022755"/>
    </source>
</evidence>
<organism evidence="24 25">
    <name type="scientific">Potamilus streckersoni</name>
    <dbReference type="NCBI Taxonomy" id="2493646"/>
    <lineage>
        <taxon>Eukaryota</taxon>
        <taxon>Metazoa</taxon>
        <taxon>Spiralia</taxon>
        <taxon>Lophotrochozoa</taxon>
        <taxon>Mollusca</taxon>
        <taxon>Bivalvia</taxon>
        <taxon>Autobranchia</taxon>
        <taxon>Heteroconchia</taxon>
        <taxon>Palaeoheterodonta</taxon>
        <taxon>Unionida</taxon>
        <taxon>Unionoidea</taxon>
        <taxon>Unionidae</taxon>
        <taxon>Ambleminae</taxon>
        <taxon>Lampsilini</taxon>
        <taxon>Potamilus</taxon>
    </lineage>
</organism>
<comment type="pathway">
    <text evidence="2">Purine metabolism; IMP biosynthesis via de novo pathway; 5-amino-1-(5-phospho-D-ribosyl)imidazole-4-carboxamide from 5-amino-1-(5-phospho-D-ribosyl)imidazole-4-carboxylate: step 1/2.</text>
</comment>
<evidence type="ECO:0000256" key="15">
    <source>
        <dbReference type="ARBA" id="ARBA00022801"/>
    </source>
</evidence>
<dbReference type="Pfam" id="PF01808">
    <property type="entry name" value="AICARFT_IMPCHas"/>
    <property type="match status" value="1"/>
</dbReference>
<dbReference type="Pfam" id="PF01259">
    <property type="entry name" value="SAICAR_synt"/>
    <property type="match status" value="1"/>
</dbReference>
<dbReference type="GO" id="GO:0006189">
    <property type="term" value="P:'de novo' IMP biosynthetic process"/>
    <property type="evidence" value="ECO:0007669"/>
    <property type="project" value="TreeGrafter"/>
</dbReference>
<dbReference type="Gene3D" id="3.30.200.20">
    <property type="entry name" value="Phosphorylase Kinase, domain 1"/>
    <property type="match status" value="1"/>
</dbReference>
<proteinExistence type="inferred from homology"/>